<keyword evidence="2" id="KW-1185">Reference proteome</keyword>
<dbReference type="Pfam" id="PF07963">
    <property type="entry name" value="N_methyl"/>
    <property type="match status" value="1"/>
</dbReference>
<sequence>MNRVKQSGMTLIELMLAMCHGDSVADGLVQRFR</sequence>
<dbReference type="RefSeq" id="WP_255045481.1">
    <property type="nucleotide sequence ID" value="NZ_JANEYT010000155.1"/>
</dbReference>
<protein>
    <submittedName>
        <fullName evidence="1">Type II secretion system GspH family protein</fullName>
    </submittedName>
</protein>
<comment type="caution">
    <text evidence="1">The sequence shown here is derived from an EMBL/GenBank/DDBJ whole genome shotgun (WGS) entry which is preliminary data.</text>
</comment>
<accession>A0ABT1N9G2</accession>
<dbReference type="Proteomes" id="UP001524460">
    <property type="component" value="Unassembled WGS sequence"/>
</dbReference>
<name>A0ABT1N9G2_9GAMM</name>
<proteinExistence type="predicted"/>
<evidence type="ECO:0000313" key="1">
    <source>
        <dbReference type="EMBL" id="MCQ1061363.1"/>
    </source>
</evidence>
<dbReference type="InterPro" id="IPR012902">
    <property type="entry name" value="N_methyl_site"/>
</dbReference>
<evidence type="ECO:0000313" key="2">
    <source>
        <dbReference type="Proteomes" id="UP001524460"/>
    </source>
</evidence>
<dbReference type="NCBIfam" id="TIGR02532">
    <property type="entry name" value="IV_pilin_GFxxxE"/>
    <property type="match status" value="1"/>
</dbReference>
<organism evidence="1 2">
    <name type="scientific">Photobacterium pectinilyticum</name>
    <dbReference type="NCBI Taxonomy" id="2906793"/>
    <lineage>
        <taxon>Bacteria</taxon>
        <taxon>Pseudomonadati</taxon>
        <taxon>Pseudomonadota</taxon>
        <taxon>Gammaproteobacteria</taxon>
        <taxon>Vibrionales</taxon>
        <taxon>Vibrionaceae</taxon>
        <taxon>Photobacterium</taxon>
    </lineage>
</organism>
<dbReference type="EMBL" id="JANEYT010000155">
    <property type="protein sequence ID" value="MCQ1061363.1"/>
    <property type="molecule type" value="Genomic_DNA"/>
</dbReference>
<reference evidence="1 2" key="1">
    <citation type="submission" date="2022-07" db="EMBL/GenBank/DDBJ databases">
        <title>Photobacterium pectinilyticum sp. nov., a marine bacterium isolated from surface seawater of Qingdao offshore.</title>
        <authorList>
            <person name="Wang X."/>
        </authorList>
    </citation>
    <scope>NUCLEOTIDE SEQUENCE [LARGE SCALE GENOMIC DNA]</scope>
    <source>
        <strain evidence="1 2">ZSDE20</strain>
    </source>
</reference>
<gene>
    <name evidence="1" type="ORF">NHN17_25435</name>
</gene>